<dbReference type="RefSeq" id="WP_026821583.1">
    <property type="nucleotide sequence ID" value="NZ_CP038613.1"/>
</dbReference>
<keyword evidence="8" id="KW-1185">Reference proteome</keyword>
<dbReference type="InterPro" id="IPR012902">
    <property type="entry name" value="N_methyl_site"/>
</dbReference>
<evidence type="ECO:0000313" key="7">
    <source>
        <dbReference type="Proteomes" id="UP000295134"/>
    </source>
</evidence>
<sequence length="159" mass="18100">MRQQGFTVLEMIIAIAIIALIAVVSIKGWRNYQHKIHLIVVTQKVAAFIARHQMQAAYLNQERQLIIKTDKTSNWMLIVTIKGKKDSQQSAEMKWINRHDEILLKSYSRISTLLLGKRGTALPTTLRFSNHSEDILIIISGLGRVRLCSHQRLGGIARC</sequence>
<reference evidence="3" key="1">
    <citation type="journal article" date="2010" name="Insect Mol. Biol.">
        <title>The draft genome sequence of Arsenophonus nasoniae, son-killer bacterium of Nasonia vitripennis, reveals genes associated with virulence and symbiosis.</title>
        <authorList>
            <person name="Wilkes T."/>
            <person name="Darby A.C."/>
            <person name="Choi J."/>
            <person name="Colborne J.K."/>
            <person name="Werren J.H."/>
            <person name="Hurst G.D.D."/>
        </authorList>
    </citation>
    <scope>NUCLEOTIDE SEQUENCE</scope>
</reference>
<evidence type="ECO:0000313" key="5">
    <source>
        <dbReference type="EMBL" id="WGM02003.1"/>
    </source>
</evidence>
<evidence type="ECO:0000256" key="2">
    <source>
        <dbReference type="SAM" id="Phobius"/>
    </source>
</evidence>
<dbReference type="Gene3D" id="3.30.700.10">
    <property type="entry name" value="Glycoprotein, Type 4 Pilin"/>
    <property type="match status" value="1"/>
</dbReference>
<dbReference type="GO" id="GO:0016020">
    <property type="term" value="C:membrane"/>
    <property type="evidence" value="ECO:0007669"/>
    <property type="project" value="UniProtKB-SubCell"/>
</dbReference>
<dbReference type="SUPFAM" id="SSF54523">
    <property type="entry name" value="Pili subunits"/>
    <property type="match status" value="1"/>
</dbReference>
<protein>
    <submittedName>
        <fullName evidence="3">Prepilin peptidase dependent protein A</fullName>
    </submittedName>
    <submittedName>
        <fullName evidence="5">Prepilin-type N-terminal cleavage/methylation domain-containing protein</fullName>
    </submittedName>
</protein>
<name>D2U295_9GAMM</name>
<feature type="transmembrane region" description="Helical" evidence="2">
    <location>
        <begin position="6"/>
        <end position="26"/>
    </location>
</feature>
<evidence type="ECO:0000313" key="6">
    <source>
        <dbReference type="EMBL" id="WGM06235.1"/>
    </source>
</evidence>
<evidence type="ECO:0000313" key="8">
    <source>
        <dbReference type="Proteomes" id="UP001177592"/>
    </source>
</evidence>
<dbReference type="EMBL" id="CP123504">
    <property type="protein sequence ID" value="WGM02003.1"/>
    <property type="molecule type" value="Genomic_DNA"/>
</dbReference>
<dbReference type="GeneID" id="96875858"/>
<evidence type="ECO:0000313" key="3">
    <source>
        <dbReference type="EMBL" id="CBA75097.1"/>
    </source>
</evidence>
<keyword evidence="2" id="KW-1133">Transmembrane helix</keyword>
<dbReference type="Proteomes" id="UP001177595">
    <property type="component" value="Chromosome"/>
</dbReference>
<keyword evidence="2" id="KW-0812">Transmembrane</keyword>
<dbReference type="EMBL" id="CP123523">
    <property type="protein sequence ID" value="WGM06235.1"/>
    <property type="molecule type" value="Genomic_DNA"/>
</dbReference>
<dbReference type="NCBIfam" id="TIGR02532">
    <property type="entry name" value="IV_pilin_GFxxxE"/>
    <property type="match status" value="1"/>
</dbReference>
<evidence type="ECO:0000256" key="1">
    <source>
        <dbReference type="ARBA" id="ARBA00004167"/>
    </source>
</evidence>
<dbReference type="InterPro" id="IPR045584">
    <property type="entry name" value="Pilin-like"/>
</dbReference>
<comment type="subcellular location">
    <subcellularLocation>
        <location evidence="1">Membrane</location>
        <topology evidence="1">Single-pass membrane protein</topology>
    </subcellularLocation>
</comment>
<reference evidence="4 7" key="2">
    <citation type="submission" date="2019-03" db="EMBL/GenBank/DDBJ databases">
        <title>Long-read sequencing reveals hyperdense prophage content in a complex bacterial symbiont genome.</title>
        <authorList>
            <person name="Frost C.L."/>
            <person name="Siozios S."/>
            <person name="Nadal-Jimenez P."/>
            <person name="Brockhurst M.A."/>
            <person name="King K.C."/>
            <person name="Darby A.C."/>
            <person name="Hurst G.D.D."/>
        </authorList>
    </citation>
    <scope>NUCLEOTIDE SEQUENCE [LARGE SCALE GENOMIC DNA]</scope>
    <source>
        <strain evidence="4 7">FIN</strain>
    </source>
</reference>
<dbReference type="KEGG" id="ans:ArsFIN_05810"/>
<evidence type="ECO:0000313" key="4">
    <source>
        <dbReference type="EMBL" id="QBY42048.1"/>
    </source>
</evidence>
<keyword evidence="2" id="KW-0472">Membrane</keyword>
<dbReference type="EMBL" id="CP038613">
    <property type="protein sequence ID" value="QBY42048.1"/>
    <property type="molecule type" value="Genomic_DNA"/>
</dbReference>
<gene>
    <name evidence="3" type="primary">ppdA</name>
    <name evidence="3" type="ORF">ARN_27090</name>
    <name evidence="4" type="ORF">ArsFIN_05810</name>
    <name evidence="5" type="ORF">QE210_02415</name>
    <name evidence="6" type="ORF">QE258_02370</name>
</gene>
<dbReference type="Proteomes" id="UP000295134">
    <property type="component" value="Chromosome"/>
</dbReference>
<accession>D2U295</accession>
<proteinExistence type="predicted"/>
<dbReference type="AlphaFoldDB" id="D2U295"/>
<dbReference type="Pfam" id="PF07963">
    <property type="entry name" value="N_methyl"/>
    <property type="match status" value="1"/>
</dbReference>
<organism evidence="3">
    <name type="scientific">Arsenophonus nasoniae</name>
    <name type="common">son-killer infecting Nasonia vitripennis</name>
    <dbReference type="NCBI Taxonomy" id="638"/>
    <lineage>
        <taxon>Bacteria</taxon>
        <taxon>Pseudomonadati</taxon>
        <taxon>Pseudomonadota</taxon>
        <taxon>Gammaproteobacteria</taxon>
        <taxon>Enterobacterales</taxon>
        <taxon>Morganellaceae</taxon>
        <taxon>Arsenophonus</taxon>
    </lineage>
</organism>
<dbReference type="EMBL" id="FN545250">
    <property type="protein sequence ID" value="CBA75097.1"/>
    <property type="molecule type" value="Genomic_DNA"/>
</dbReference>
<dbReference type="Proteomes" id="UP001177592">
    <property type="component" value="Chromosome"/>
</dbReference>
<reference evidence="5" key="3">
    <citation type="submission" date="2023-04" db="EMBL/GenBank/DDBJ databases">
        <title>Genome dynamics across the evolutionary transition to endosymbiosis.</title>
        <authorList>
            <person name="Siozios S."/>
            <person name="Nadal-Jimenez P."/>
            <person name="Azagi T."/>
            <person name="Sprong H."/>
            <person name="Frost C.L."/>
            <person name="Parratt S.R."/>
            <person name="Taylor G."/>
            <person name="Brettell L."/>
            <person name="Lew K.C."/>
            <person name="Croft L."/>
            <person name="King K.C."/>
            <person name="Brockhurst M.A."/>
            <person name="Hypsa V."/>
            <person name="Novakova E."/>
            <person name="Darby A.C."/>
            <person name="Hurst G.D.D."/>
        </authorList>
    </citation>
    <scope>NUCLEOTIDE SEQUENCE</scope>
    <source>
        <strain evidence="6">ANv_CAN</strain>
        <strain evidence="5">APv</strain>
    </source>
</reference>